<proteinExistence type="predicted"/>
<protein>
    <submittedName>
        <fullName evidence="2">Uncharacterized protein</fullName>
    </submittedName>
</protein>
<dbReference type="AlphaFoldDB" id="A0AAV3UK09"/>
<dbReference type="EMBL" id="BAABKX010000013">
    <property type="protein sequence ID" value="GAA5054267.1"/>
    <property type="molecule type" value="Genomic_DNA"/>
</dbReference>
<keyword evidence="3" id="KW-1185">Reference proteome</keyword>
<name>A0AAV3UK09_9EURY</name>
<organism evidence="2 3">
    <name type="scientific">Haladaptatus pallidirubidus</name>
    <dbReference type="NCBI Taxonomy" id="1008152"/>
    <lineage>
        <taxon>Archaea</taxon>
        <taxon>Methanobacteriati</taxon>
        <taxon>Methanobacteriota</taxon>
        <taxon>Stenosarchaea group</taxon>
        <taxon>Halobacteria</taxon>
        <taxon>Halobacteriales</taxon>
        <taxon>Haladaptataceae</taxon>
        <taxon>Haladaptatus</taxon>
    </lineage>
</organism>
<sequence>MAPTSFVILHGGSVLEITLIEYLFRLVLYLFVFGGIAIIVFWGLEVVSVISSEVVKKWSGAKNDP</sequence>
<feature type="transmembrane region" description="Helical" evidence="1">
    <location>
        <begin position="22"/>
        <end position="44"/>
    </location>
</feature>
<dbReference type="RefSeq" id="WP_227778396.1">
    <property type="nucleotide sequence ID" value="NZ_BAABKX010000013.1"/>
</dbReference>
<keyword evidence="1" id="KW-0812">Transmembrane</keyword>
<evidence type="ECO:0000313" key="3">
    <source>
        <dbReference type="Proteomes" id="UP001501729"/>
    </source>
</evidence>
<accession>A0AAV3UK09</accession>
<keyword evidence="1" id="KW-0472">Membrane</keyword>
<dbReference type="GeneID" id="68616697"/>
<dbReference type="Proteomes" id="UP001501729">
    <property type="component" value="Unassembled WGS sequence"/>
</dbReference>
<keyword evidence="1" id="KW-1133">Transmembrane helix</keyword>
<evidence type="ECO:0000256" key="1">
    <source>
        <dbReference type="SAM" id="Phobius"/>
    </source>
</evidence>
<reference evidence="2 3" key="1">
    <citation type="journal article" date="2019" name="Int. J. Syst. Evol. Microbiol.">
        <title>The Global Catalogue of Microorganisms (GCM) 10K type strain sequencing project: providing services to taxonomists for standard genome sequencing and annotation.</title>
        <authorList>
            <consortium name="The Broad Institute Genomics Platform"/>
            <consortium name="The Broad Institute Genome Sequencing Center for Infectious Disease"/>
            <person name="Wu L."/>
            <person name="Ma J."/>
        </authorList>
    </citation>
    <scope>NUCLEOTIDE SEQUENCE [LARGE SCALE GENOMIC DNA]</scope>
    <source>
        <strain evidence="2 3">JCM 17504</strain>
    </source>
</reference>
<comment type="caution">
    <text evidence="2">The sequence shown here is derived from an EMBL/GenBank/DDBJ whole genome shotgun (WGS) entry which is preliminary data.</text>
</comment>
<evidence type="ECO:0000313" key="2">
    <source>
        <dbReference type="EMBL" id="GAA5054267.1"/>
    </source>
</evidence>
<gene>
    <name evidence="2" type="ORF">GCM10025751_32560</name>
</gene>